<dbReference type="OrthoDB" id="6950397at2"/>
<dbReference type="SUPFAM" id="SSF101898">
    <property type="entry name" value="NHL repeat"/>
    <property type="match status" value="1"/>
</dbReference>
<dbReference type="Gene3D" id="2.120.10.30">
    <property type="entry name" value="TolB, C-terminal domain"/>
    <property type="match status" value="1"/>
</dbReference>
<dbReference type="KEGG" id="pcav:D3880_13240"/>
<dbReference type="Proteomes" id="UP000265560">
    <property type="component" value="Chromosome"/>
</dbReference>
<reference evidence="2" key="1">
    <citation type="submission" date="2018-09" db="EMBL/GenBank/DDBJ databases">
        <authorList>
            <person name="Zhu H."/>
        </authorList>
    </citation>
    <scope>NUCLEOTIDE SEQUENCE [LARGE SCALE GENOMIC DNA]</scope>
    <source>
        <strain evidence="2">K2W31S-8</strain>
    </source>
</reference>
<proteinExistence type="predicted"/>
<dbReference type="EMBL" id="CP032419">
    <property type="protein sequence ID" value="AYC33253.1"/>
    <property type="molecule type" value="Genomic_DNA"/>
</dbReference>
<gene>
    <name evidence="1" type="ORF">D3880_13240</name>
</gene>
<evidence type="ECO:0000313" key="2">
    <source>
        <dbReference type="Proteomes" id="UP000265560"/>
    </source>
</evidence>
<protein>
    <submittedName>
        <fullName evidence="1">Uncharacterized protein</fullName>
    </submittedName>
</protein>
<dbReference type="InterPro" id="IPR011042">
    <property type="entry name" value="6-blade_b-propeller_TolB-like"/>
</dbReference>
<dbReference type="AlphaFoldDB" id="A0A385Z5L9"/>
<evidence type="ECO:0000313" key="1">
    <source>
        <dbReference type="EMBL" id="AYC33253.1"/>
    </source>
</evidence>
<organism evidence="1 2">
    <name type="scientific">Pseudomonas cavernae</name>
    <dbReference type="NCBI Taxonomy" id="2320867"/>
    <lineage>
        <taxon>Bacteria</taxon>
        <taxon>Pseudomonadati</taxon>
        <taxon>Pseudomonadota</taxon>
        <taxon>Gammaproteobacteria</taxon>
        <taxon>Pseudomonadales</taxon>
        <taxon>Pseudomonadaceae</taxon>
        <taxon>Pseudomonas</taxon>
    </lineage>
</organism>
<accession>A0A385Z5L9</accession>
<sequence>MRKNPPSSRYRDVREIPVSLSLKQWFSGWLLIFLGAALVPALGYPAWRHLYPVTVTSGWDYQVYRDDIQRVSALALDGQGGLFVSQEFADGQGGILRLQRDGERAEALTGLSKPDGQVMFRGGLVTGQESGVQPVLWLHAGRREVLFEADSVEGLATDGRYLYAIEDKQQGRLLRYDPDSRRLSVLREGLEEGEGVSVCPDGRLFYVEKAKGWVKQWQAGGTDRLVAAGLNRPGFVQCTADGLWITEDATHMARLLLVDPAGRLQVILRHLRSAQTIIALDSGRYLLAEQGRNRILELNRQPNGS</sequence>
<keyword evidence="2" id="KW-1185">Reference proteome</keyword>
<name>A0A385Z5L9_9PSED</name>